<organism evidence="17 18">
    <name type="scientific">Alternaria burnsii</name>
    <dbReference type="NCBI Taxonomy" id="1187904"/>
    <lineage>
        <taxon>Eukaryota</taxon>
        <taxon>Fungi</taxon>
        <taxon>Dikarya</taxon>
        <taxon>Ascomycota</taxon>
        <taxon>Pezizomycotina</taxon>
        <taxon>Dothideomycetes</taxon>
        <taxon>Pleosporomycetidae</taxon>
        <taxon>Pleosporales</taxon>
        <taxon>Pleosporineae</taxon>
        <taxon>Pleosporaceae</taxon>
        <taxon>Alternaria</taxon>
        <taxon>Alternaria sect. Alternaria</taxon>
    </lineage>
</organism>
<keyword evidence="18" id="KW-1185">Reference proteome</keyword>
<dbReference type="PANTHER" id="PTHR13890">
    <property type="entry name" value="RNA SPLICING PROTEIN MRS2, MITOCHONDRIAL"/>
    <property type="match status" value="1"/>
</dbReference>
<dbReference type="InterPro" id="IPR045863">
    <property type="entry name" value="CorA_TM1_TM2"/>
</dbReference>
<evidence type="ECO:0000256" key="3">
    <source>
        <dbReference type="ARBA" id="ARBA00022448"/>
    </source>
</evidence>
<keyword evidence="8 14" id="KW-1133">Transmembrane helix</keyword>
<protein>
    <recommendedName>
        <fullName evidence="14">Magnesium transporter</fullName>
    </recommendedName>
</protein>
<keyword evidence="10" id="KW-0496">Mitochondrion</keyword>
<dbReference type="GO" id="GO:0015095">
    <property type="term" value="F:magnesium ion transmembrane transporter activity"/>
    <property type="evidence" value="ECO:0007669"/>
    <property type="project" value="TreeGrafter"/>
</dbReference>
<comment type="subcellular location">
    <subcellularLocation>
        <location evidence="1 14">Mitochondrion inner membrane</location>
        <topology evidence="1 14">Multi-pass membrane protein</topology>
    </subcellularLocation>
</comment>
<keyword evidence="5 14" id="KW-0999">Mitochondrion inner membrane</keyword>
<keyword evidence="3 14" id="KW-0813">Transport</keyword>
<sequence length="618" mass="68583">SRNANDVQARPEGYFERLRQRPYGLLPYTEPCVWKVMKPILLHRVAAPSTSVLSFLRAQVTNAFERPLAQCAQVAPQRRRYGTKIRSQTLLGDAARGANTQGWKRGVGAGSRTFATSQCLSGTKISQPVFENSLVAPQTTALPVRDVDSQGHRRFSTTSTNKAWNIFRSAKMRRLAQLQAPQPPPDESSSGATGFGSSLGRIMRPTNELKMRCTELDEHGNVTLVSGEFKKSELIAKYGLLPRDLRKIDSSLLPHILVRPSAILINLLNLRVLLKHNRVLVFDAYGTTDSKSQSVFMYDLDLKLRQKESTINGTLAYEFRALEAVLISVTLSLEKEFEGVSEPVVRVLRELEEDIDRDKLRYLLIYSKKLGSFEQKARLVRNALEELLEADDDLSAMYLTEKAEGKTREEDDHTEVEMLLESYHKVADEIVQAAENLVSSIRNTEEIVKAILDANRNSLMLLDLKFSILTLAITAGTFVAALYGMNLKNFIEESDLGFFGISAWCTVFGFIVAVYGLSRLRKVQRVSMYGHGPGALVSREPTRPTVAPGNTWGLGAWGGGSRNGVSRGDMGSTMPSGAPDLGGITKRGDTLASVVERERALARKLAKMEQRADDATRR</sequence>
<evidence type="ECO:0000256" key="4">
    <source>
        <dbReference type="ARBA" id="ARBA00022692"/>
    </source>
</evidence>
<keyword evidence="6 14" id="KW-0460">Magnesium</keyword>
<name>A0A8H7B6B0_9PLEO</name>
<evidence type="ECO:0000256" key="1">
    <source>
        <dbReference type="ARBA" id="ARBA00004448"/>
    </source>
</evidence>
<proteinExistence type="inferred from homology"/>
<evidence type="ECO:0000256" key="14">
    <source>
        <dbReference type="RuleBase" id="RU366042"/>
    </source>
</evidence>
<dbReference type="Gene3D" id="2.40.128.330">
    <property type="match status" value="1"/>
</dbReference>
<dbReference type="GO" id="GO:0045016">
    <property type="term" value="P:mitochondrial magnesium ion transmembrane transport"/>
    <property type="evidence" value="ECO:0007669"/>
    <property type="project" value="UniProtKB-ARBA"/>
</dbReference>
<dbReference type="Gene3D" id="1.20.58.340">
    <property type="entry name" value="Magnesium transport protein CorA, transmembrane region"/>
    <property type="match status" value="1"/>
</dbReference>
<comment type="similarity">
    <text evidence="2 14">Belongs to the CorA metal ion transporter (MIT) (TC 1.A.35) family.</text>
</comment>
<evidence type="ECO:0000256" key="13">
    <source>
        <dbReference type="ARBA" id="ARBA00046701"/>
    </source>
</evidence>
<evidence type="ECO:0000256" key="10">
    <source>
        <dbReference type="ARBA" id="ARBA00023128"/>
    </source>
</evidence>
<dbReference type="Pfam" id="PF22099">
    <property type="entry name" value="MRS2-like"/>
    <property type="match status" value="1"/>
</dbReference>
<evidence type="ECO:0000256" key="6">
    <source>
        <dbReference type="ARBA" id="ARBA00022842"/>
    </source>
</evidence>
<feature type="coiled-coil region" evidence="15">
    <location>
        <begin position="591"/>
        <end position="618"/>
    </location>
</feature>
<feature type="region of interest" description="Disordered" evidence="16">
    <location>
        <begin position="176"/>
        <end position="201"/>
    </location>
</feature>
<evidence type="ECO:0000256" key="15">
    <source>
        <dbReference type="SAM" id="Coils"/>
    </source>
</evidence>
<evidence type="ECO:0000256" key="9">
    <source>
        <dbReference type="ARBA" id="ARBA00023065"/>
    </source>
</evidence>
<evidence type="ECO:0000256" key="7">
    <source>
        <dbReference type="ARBA" id="ARBA00022946"/>
    </source>
</evidence>
<evidence type="ECO:0000256" key="16">
    <source>
        <dbReference type="SAM" id="MobiDB-lite"/>
    </source>
</evidence>
<reference evidence="17" key="2">
    <citation type="submission" date="2020-08" db="EMBL/GenBank/DDBJ databases">
        <title>Draft Genome Sequence of Cumin Blight Pathogen Alternaria burnsii.</title>
        <authorList>
            <person name="Feng Z."/>
        </authorList>
    </citation>
    <scope>NUCLEOTIDE SEQUENCE</scope>
    <source>
        <strain evidence="17">CBS107.38</strain>
    </source>
</reference>
<keyword evidence="15" id="KW-0175">Coiled coil</keyword>
<accession>A0A8H7B6B0</accession>
<feature type="compositionally biased region" description="Polar residues" evidence="16">
    <location>
        <begin position="187"/>
        <end position="196"/>
    </location>
</feature>
<dbReference type="EMBL" id="JAAABM010000007">
    <property type="protein sequence ID" value="KAF7676139.1"/>
    <property type="molecule type" value="Genomic_DNA"/>
</dbReference>
<dbReference type="FunFam" id="1.20.58.340:FF:000005">
    <property type="entry name" value="Inner membrane magnesium transporter MRS2"/>
    <property type="match status" value="1"/>
</dbReference>
<evidence type="ECO:0000256" key="2">
    <source>
        <dbReference type="ARBA" id="ARBA00009765"/>
    </source>
</evidence>
<evidence type="ECO:0000256" key="11">
    <source>
        <dbReference type="ARBA" id="ARBA00023136"/>
    </source>
</evidence>
<dbReference type="FunFam" id="2.40.128.330:FF:000002">
    <property type="entry name" value="Inner membrane magnesium transporter mrs2"/>
    <property type="match status" value="1"/>
</dbReference>
<feature type="transmembrane region" description="Helical" evidence="14">
    <location>
        <begin position="497"/>
        <end position="518"/>
    </location>
</feature>
<dbReference type="RefSeq" id="XP_038786380.1">
    <property type="nucleotide sequence ID" value="XM_038930691.1"/>
</dbReference>
<dbReference type="Proteomes" id="UP000596902">
    <property type="component" value="Unassembled WGS sequence"/>
</dbReference>
<evidence type="ECO:0000256" key="5">
    <source>
        <dbReference type="ARBA" id="ARBA00022792"/>
    </source>
</evidence>
<keyword evidence="9 14" id="KW-0406">Ion transport</keyword>
<dbReference type="GeneID" id="62203869"/>
<comment type="function">
    <text evidence="12">High-conductance magnesium-selective channel that mediates the influx of magnesium into the mitochondrial matrix. Essential for the splicing of mRNA group II introns in mitochondria by affecting mitochondrial magnesium concentrations, which are critical for group II intron splicing. It also suppresses a variety of mitochondrial intron mutations and its absence may disturb the assembly of mitochondrial membrane complexes.</text>
</comment>
<reference evidence="17" key="1">
    <citation type="submission" date="2020-01" db="EMBL/GenBank/DDBJ databases">
        <authorList>
            <person name="Feng Z.H.Z."/>
        </authorList>
    </citation>
    <scope>NUCLEOTIDE SEQUENCE</scope>
    <source>
        <strain evidence="17">CBS107.38</strain>
    </source>
</reference>
<comment type="subunit">
    <text evidence="13">Homopentamer. Forms homooligomers. Interacts with MFM1.</text>
</comment>
<dbReference type="SUPFAM" id="SSF144083">
    <property type="entry name" value="Magnesium transport protein CorA, transmembrane region"/>
    <property type="match status" value="1"/>
</dbReference>
<gene>
    <name evidence="17" type="ORF">GT037_005644</name>
</gene>
<dbReference type="CDD" id="cd12823">
    <property type="entry name" value="Mrs2_Mfm1p-like"/>
    <property type="match status" value="1"/>
</dbReference>
<keyword evidence="4 14" id="KW-0812">Transmembrane</keyword>
<dbReference type="GO" id="GO:0005743">
    <property type="term" value="C:mitochondrial inner membrane"/>
    <property type="evidence" value="ECO:0007669"/>
    <property type="project" value="UniProtKB-SubCell"/>
</dbReference>
<evidence type="ECO:0000256" key="8">
    <source>
        <dbReference type="ARBA" id="ARBA00022989"/>
    </source>
</evidence>
<keyword evidence="11 14" id="KW-0472">Membrane</keyword>
<comment type="caution">
    <text evidence="17">The sequence shown here is derived from an EMBL/GenBank/DDBJ whole genome shotgun (WGS) entry which is preliminary data.</text>
</comment>
<feature type="transmembrane region" description="Helical" evidence="14">
    <location>
        <begin position="466"/>
        <end position="485"/>
    </location>
</feature>
<dbReference type="PANTHER" id="PTHR13890:SF0">
    <property type="entry name" value="MAGNESIUM TRANSPORTER MRS2 HOMOLOG, MITOCHONDRIAL"/>
    <property type="match status" value="1"/>
</dbReference>
<dbReference type="AlphaFoldDB" id="A0A8H7B6B0"/>
<evidence type="ECO:0000256" key="12">
    <source>
        <dbReference type="ARBA" id="ARBA00046105"/>
    </source>
</evidence>
<feature type="non-terminal residue" evidence="17">
    <location>
        <position position="1"/>
    </location>
</feature>
<evidence type="ECO:0000313" key="17">
    <source>
        <dbReference type="EMBL" id="KAF7676139.1"/>
    </source>
</evidence>
<evidence type="ECO:0000313" key="18">
    <source>
        <dbReference type="Proteomes" id="UP000596902"/>
    </source>
</evidence>
<keyword evidence="7" id="KW-0809">Transit peptide</keyword>
<dbReference type="InterPro" id="IPR039204">
    <property type="entry name" value="MRS2-like"/>
</dbReference>